<keyword evidence="3" id="KW-1185">Reference proteome</keyword>
<reference evidence="2" key="1">
    <citation type="journal article" date="2023" name="Plant J.">
        <title>Genome sequences and population genomics provide insights into the demographic history, inbreeding, and mutation load of two 'living fossil' tree species of Dipteronia.</title>
        <authorList>
            <person name="Feng Y."/>
            <person name="Comes H.P."/>
            <person name="Chen J."/>
            <person name="Zhu S."/>
            <person name="Lu R."/>
            <person name="Zhang X."/>
            <person name="Li P."/>
            <person name="Qiu J."/>
            <person name="Olsen K.M."/>
            <person name="Qiu Y."/>
        </authorList>
    </citation>
    <scope>NUCLEOTIDE SEQUENCE</scope>
    <source>
        <strain evidence="2">NBL</strain>
    </source>
</reference>
<name>A0AAD9ZSY0_9ROSI</name>
<gene>
    <name evidence="2" type="ORF">Dsin_029568</name>
</gene>
<dbReference type="AlphaFoldDB" id="A0AAD9ZSY0"/>
<accession>A0AAD9ZSY0</accession>
<evidence type="ECO:0000313" key="3">
    <source>
        <dbReference type="Proteomes" id="UP001281410"/>
    </source>
</evidence>
<comment type="caution">
    <text evidence="2">The sequence shown here is derived from an EMBL/GenBank/DDBJ whole genome shotgun (WGS) entry which is preliminary data.</text>
</comment>
<dbReference type="Proteomes" id="UP001281410">
    <property type="component" value="Unassembled WGS sequence"/>
</dbReference>
<evidence type="ECO:0000313" key="2">
    <source>
        <dbReference type="EMBL" id="KAK3190007.1"/>
    </source>
</evidence>
<proteinExistence type="predicted"/>
<feature type="compositionally biased region" description="Low complexity" evidence="1">
    <location>
        <begin position="39"/>
        <end position="48"/>
    </location>
</feature>
<evidence type="ECO:0000256" key="1">
    <source>
        <dbReference type="SAM" id="MobiDB-lite"/>
    </source>
</evidence>
<feature type="compositionally biased region" description="Basic and acidic residues" evidence="1">
    <location>
        <begin position="1"/>
        <end position="34"/>
    </location>
</feature>
<sequence>MDLERRQDQRVPERKGKNQKLEEKIVIGDEKQQQQREISSSSSSVPSSDARQTLMCEVSAQVNILNIAFSWFEVHVSLHSDSTKE</sequence>
<organism evidence="2 3">
    <name type="scientific">Dipteronia sinensis</name>
    <dbReference type="NCBI Taxonomy" id="43782"/>
    <lineage>
        <taxon>Eukaryota</taxon>
        <taxon>Viridiplantae</taxon>
        <taxon>Streptophyta</taxon>
        <taxon>Embryophyta</taxon>
        <taxon>Tracheophyta</taxon>
        <taxon>Spermatophyta</taxon>
        <taxon>Magnoliopsida</taxon>
        <taxon>eudicotyledons</taxon>
        <taxon>Gunneridae</taxon>
        <taxon>Pentapetalae</taxon>
        <taxon>rosids</taxon>
        <taxon>malvids</taxon>
        <taxon>Sapindales</taxon>
        <taxon>Sapindaceae</taxon>
        <taxon>Hippocastanoideae</taxon>
        <taxon>Acereae</taxon>
        <taxon>Dipteronia</taxon>
    </lineage>
</organism>
<protein>
    <submittedName>
        <fullName evidence="2">Uncharacterized protein</fullName>
    </submittedName>
</protein>
<dbReference type="EMBL" id="JANJYJ010000009">
    <property type="protein sequence ID" value="KAK3190007.1"/>
    <property type="molecule type" value="Genomic_DNA"/>
</dbReference>
<feature type="region of interest" description="Disordered" evidence="1">
    <location>
        <begin position="1"/>
        <end position="52"/>
    </location>
</feature>